<protein>
    <recommendedName>
        <fullName evidence="4">FACT complex subunit</fullName>
    </recommendedName>
</protein>
<keyword evidence="3" id="KW-1185">Reference proteome</keyword>
<gene>
    <name evidence="2" type="ORF">CCMP2556_LOCUS28776</name>
</gene>
<feature type="region of interest" description="Disordered" evidence="1">
    <location>
        <begin position="366"/>
        <end position="385"/>
    </location>
</feature>
<proteinExistence type="predicted"/>
<evidence type="ECO:0000256" key="1">
    <source>
        <dbReference type="SAM" id="MobiDB-lite"/>
    </source>
</evidence>
<comment type="caution">
    <text evidence="2">The sequence shown here is derived from an EMBL/GenBank/DDBJ whole genome shotgun (WGS) entry which is preliminary data.</text>
</comment>
<organism evidence="2 3">
    <name type="scientific">Durusdinium trenchii</name>
    <dbReference type="NCBI Taxonomy" id="1381693"/>
    <lineage>
        <taxon>Eukaryota</taxon>
        <taxon>Sar</taxon>
        <taxon>Alveolata</taxon>
        <taxon>Dinophyceae</taxon>
        <taxon>Suessiales</taxon>
        <taxon>Symbiodiniaceae</taxon>
        <taxon>Durusdinium</taxon>
    </lineage>
</organism>
<reference evidence="2 3" key="1">
    <citation type="submission" date="2024-02" db="EMBL/GenBank/DDBJ databases">
        <authorList>
            <person name="Chen Y."/>
            <person name="Shah S."/>
            <person name="Dougan E. K."/>
            <person name="Thang M."/>
            <person name="Chan C."/>
        </authorList>
    </citation>
    <scope>NUCLEOTIDE SEQUENCE [LARGE SCALE GENOMIC DNA]</scope>
</reference>
<dbReference type="Proteomes" id="UP001642484">
    <property type="component" value="Unassembled WGS sequence"/>
</dbReference>
<evidence type="ECO:0008006" key="4">
    <source>
        <dbReference type="Google" id="ProtNLM"/>
    </source>
</evidence>
<evidence type="ECO:0000313" key="2">
    <source>
        <dbReference type="EMBL" id="CAK9058381.1"/>
    </source>
</evidence>
<evidence type="ECO:0000313" key="3">
    <source>
        <dbReference type="Proteomes" id="UP001642484"/>
    </source>
</evidence>
<sequence>MTSESTVVYYNQLLKAAFDMQRQRHNLHGKRGLLVADAFTGNFANKQGVEICLQNWNKVPDVMFAKAWEFTGHVSKEEYLSRGLFTEEQWSSCKLRVDPLEMDAVLGPENNEEPSIDDLIFGGQMKRRRVIWLLSEKHPSPDMAVMPACLVHPIEKRIASYLYAQADGRVPHEVKSMQTICISKRQGKECSYKLLLKHTVTQGDGRRAFKEDVPQRTLKDLAVFNLDMQNLTLHVRGEDHARVLQCKVLEPDEKQEHQPLSLEELKEIFHNGACVEEGEDEGEGGDVGNEDANIEAENLEPEEAPAFHDEVEPDMPDNPPPEDEDIEALDGEEYDLVEEVLWEAPMSTGRSPIPQEADAIVSNTASSSKGLNATPADVRQSVPPGAKLQHKRAKLEGRCSGWQAWPAGSSSDGPQSKWFSYGVGGQFASSDEARDQAIKWTWGQSH</sequence>
<dbReference type="EMBL" id="CAXAMN010021361">
    <property type="protein sequence ID" value="CAK9058381.1"/>
    <property type="molecule type" value="Genomic_DNA"/>
</dbReference>
<name>A0ABP0N3Q0_9DINO</name>
<accession>A0ABP0N3Q0</accession>